<dbReference type="AlphaFoldDB" id="A0A1G9TK25"/>
<dbReference type="InterPro" id="IPR011059">
    <property type="entry name" value="Metal-dep_hydrolase_composite"/>
</dbReference>
<evidence type="ECO:0000256" key="1">
    <source>
        <dbReference type="PIRSR" id="PIRSR039004-1"/>
    </source>
</evidence>
<feature type="binding site" evidence="1">
    <location>
        <position position="84"/>
    </location>
    <ligand>
        <name>Zn(2+)</name>
        <dbReference type="ChEBI" id="CHEBI:29105"/>
        <label>1</label>
    </ligand>
</feature>
<keyword evidence="3" id="KW-0732">Signal</keyword>
<dbReference type="SUPFAM" id="SSF51556">
    <property type="entry name" value="Metallo-dependent hydrolases"/>
    <property type="match status" value="1"/>
</dbReference>
<evidence type="ECO:0000256" key="3">
    <source>
        <dbReference type="SAM" id="SignalP"/>
    </source>
</evidence>
<dbReference type="GO" id="GO:0046872">
    <property type="term" value="F:metal ion binding"/>
    <property type="evidence" value="ECO:0007669"/>
    <property type="project" value="UniProtKB-KW"/>
</dbReference>
<dbReference type="OrthoDB" id="9802793at2"/>
<dbReference type="InterPro" id="IPR032466">
    <property type="entry name" value="Metal_Hydrolase"/>
</dbReference>
<feature type="modified residue" description="N6-carboxylysine" evidence="2">
    <location>
        <position position="190"/>
    </location>
</feature>
<organism evidence="5 6">
    <name type="scientific">Daejeonella rubra</name>
    <dbReference type="NCBI Taxonomy" id="990371"/>
    <lineage>
        <taxon>Bacteria</taxon>
        <taxon>Pseudomonadati</taxon>
        <taxon>Bacteroidota</taxon>
        <taxon>Sphingobacteriia</taxon>
        <taxon>Sphingobacteriales</taxon>
        <taxon>Sphingobacteriaceae</taxon>
        <taxon>Daejeonella</taxon>
    </lineage>
</organism>
<evidence type="ECO:0000256" key="2">
    <source>
        <dbReference type="PIRSR" id="PIRSR039004-2"/>
    </source>
</evidence>
<dbReference type="NCBIfam" id="NF006689">
    <property type="entry name" value="PRK09237.1"/>
    <property type="match status" value="1"/>
</dbReference>
<evidence type="ECO:0000313" key="5">
    <source>
        <dbReference type="EMBL" id="SDM47952.1"/>
    </source>
</evidence>
<dbReference type="GO" id="GO:0016810">
    <property type="term" value="F:hydrolase activity, acting on carbon-nitrogen (but not peptide) bonds"/>
    <property type="evidence" value="ECO:0007669"/>
    <property type="project" value="InterPro"/>
</dbReference>
<keyword evidence="6" id="KW-1185">Reference proteome</keyword>
<sequence length="417" mass="45741">MQNRFFLAFAFFIAAQFSVNAQTYTTILKGGHLIDPKNNIDRVMDVAIQDGKIAAIAQNIDPKLGAQVIDVSGKYVTPGLIDIHGHVFAGTDHDGQLENGFSSLPADGFTFRVGVTTIVDAGDAGAETFDLFKKNVIDKVQTRVLAFLNISKKGMYGSEFSSEQQNNSFFDAELAANVAKHYSDHIVGIKVAHYHKSDWVAVDRAVEAGKLAGKPIMVDFGGTTPRLSLEELFLRKMRPGDIFTHTYGQLIKTKETIVDLETNKLYPYVLEARKRGIIFDVGHGGGSFTFSQALPATKQGFYPETISTDLHTGSMNSAMKDQLNVMSKFMSMDMSLANVVKASTWSAAKAIKHEELGHLSVGAIADVAVLNLREGKFGFYDVARYKNEGKNLLECEMTIKDGKVVYDLNARSFPVAK</sequence>
<feature type="binding site" evidence="1">
    <location>
        <position position="86"/>
    </location>
    <ligand>
        <name>Zn(2+)</name>
        <dbReference type="ChEBI" id="CHEBI:29105"/>
        <label>1</label>
    </ligand>
</feature>
<gene>
    <name evidence="5" type="ORF">SAMN05421813_11350</name>
</gene>
<accession>A0A1G9TK25</accession>
<feature type="signal peptide" evidence="3">
    <location>
        <begin position="1"/>
        <end position="21"/>
    </location>
</feature>
<feature type="binding site" evidence="1">
    <location>
        <position position="245"/>
    </location>
    <ligand>
        <name>Zn(2+)</name>
        <dbReference type="ChEBI" id="CHEBI:29105"/>
        <label>2</label>
    </ligand>
</feature>
<evidence type="ECO:0000313" key="6">
    <source>
        <dbReference type="Proteomes" id="UP000199226"/>
    </source>
</evidence>
<evidence type="ECO:0000259" key="4">
    <source>
        <dbReference type="Pfam" id="PF07969"/>
    </source>
</evidence>
<dbReference type="PANTHER" id="PTHR42717">
    <property type="entry name" value="DIHYDROOROTASE-RELATED"/>
    <property type="match status" value="1"/>
</dbReference>
<keyword evidence="1" id="KW-0479">Metal-binding</keyword>
<feature type="binding site" evidence="1">
    <location>
        <position position="309"/>
    </location>
    <ligand>
        <name>Zn(2+)</name>
        <dbReference type="ChEBI" id="CHEBI:29105"/>
        <label>1</label>
    </ligand>
</feature>
<dbReference type="RefSeq" id="WP_090704648.1">
    <property type="nucleotide sequence ID" value="NZ_FNHH01000013.1"/>
</dbReference>
<dbReference type="Proteomes" id="UP000199226">
    <property type="component" value="Unassembled WGS sequence"/>
</dbReference>
<dbReference type="EMBL" id="FNHH01000013">
    <property type="protein sequence ID" value="SDM47952.1"/>
    <property type="molecule type" value="Genomic_DNA"/>
</dbReference>
<dbReference type="GO" id="GO:0019213">
    <property type="term" value="F:deacetylase activity"/>
    <property type="evidence" value="ECO:0007669"/>
    <property type="project" value="InterPro"/>
</dbReference>
<dbReference type="STRING" id="990371.SAMN05421813_11350"/>
<feature type="binding site" description="via carbamate group" evidence="1">
    <location>
        <position position="190"/>
    </location>
    <ligand>
        <name>Zn(2+)</name>
        <dbReference type="ChEBI" id="CHEBI:29105"/>
        <label>1</label>
    </ligand>
</feature>
<dbReference type="Gene3D" id="3.20.20.140">
    <property type="entry name" value="Metal-dependent hydrolases"/>
    <property type="match status" value="1"/>
</dbReference>
<feature type="chain" id="PRO_5011580861" evidence="3">
    <location>
        <begin position="22"/>
        <end position="417"/>
    </location>
</feature>
<feature type="domain" description="Amidohydrolase 3" evidence="4">
    <location>
        <begin position="308"/>
        <end position="406"/>
    </location>
</feature>
<protein>
    <submittedName>
        <fullName evidence="5">Dihydroorotase</fullName>
    </submittedName>
</protein>
<proteinExistence type="predicted"/>
<dbReference type="Pfam" id="PF07969">
    <property type="entry name" value="Amidohydro_3"/>
    <property type="match status" value="1"/>
</dbReference>
<feature type="binding site" description="via carbamate group" evidence="1">
    <location>
        <position position="190"/>
    </location>
    <ligand>
        <name>Zn(2+)</name>
        <dbReference type="ChEBI" id="CHEBI:29105"/>
        <label>2</label>
    </ligand>
</feature>
<dbReference type="SUPFAM" id="SSF51338">
    <property type="entry name" value="Composite domain of metallo-dependent hydrolases"/>
    <property type="match status" value="1"/>
</dbReference>
<reference evidence="6" key="1">
    <citation type="submission" date="2016-10" db="EMBL/GenBank/DDBJ databases">
        <authorList>
            <person name="Varghese N."/>
            <person name="Submissions S."/>
        </authorList>
    </citation>
    <scope>NUCLEOTIDE SEQUENCE [LARGE SCALE GENOMIC DNA]</scope>
    <source>
        <strain evidence="6">DSM 24536</strain>
    </source>
</reference>
<keyword evidence="1" id="KW-0862">Zinc</keyword>
<dbReference type="InterPro" id="IPR013108">
    <property type="entry name" value="Amidohydro_3"/>
</dbReference>
<name>A0A1G9TK25_9SPHI</name>
<dbReference type="PANTHER" id="PTHR42717:SF1">
    <property type="entry name" value="IMIDAZOLONEPROPIONASE AND RELATED AMIDOHYDROLASES"/>
    <property type="match status" value="1"/>
</dbReference>
<dbReference type="Gene3D" id="2.30.40.10">
    <property type="entry name" value="Urease, subunit C, domain 1"/>
    <property type="match status" value="1"/>
</dbReference>
<dbReference type="InterPro" id="IPR020043">
    <property type="entry name" value="Deacetylase_Atu3266-like"/>
</dbReference>
<dbReference type="PIRSF" id="PIRSF039004">
    <property type="entry name" value="ADE_EF_0837"/>
    <property type="match status" value="1"/>
</dbReference>